<gene>
    <name evidence="2" type="ORF">AU381_10855</name>
</gene>
<sequence>MLARDAFYLPPKEFTHDYLASLCIALAQIDTDAVQEAIEMLRATRDSGGTVFIAGNGGSAATASHWVNDLGKATKRSGRQPIRVMGLTDNVSWMTALGNDEGYDRIFAGQMENFAKPGDLLIVISASGNSLNLVRAVELAREKKVASIGMVGFDGGKLKNLVDQPLWVRSEKGAYELVEDVHSAICHAITRYLVDDRPEPGQ</sequence>
<dbReference type="SUPFAM" id="SSF53697">
    <property type="entry name" value="SIS domain"/>
    <property type="match status" value="1"/>
</dbReference>
<dbReference type="PANTHER" id="PTHR30390">
    <property type="entry name" value="SEDOHEPTULOSE 7-PHOSPHATE ISOMERASE / DNAA INITIATOR-ASSOCIATING FACTOR FOR REPLICATION INITIATION"/>
    <property type="match status" value="1"/>
</dbReference>
<evidence type="ECO:0000313" key="2">
    <source>
        <dbReference type="EMBL" id="OAP40029.1"/>
    </source>
</evidence>
<protein>
    <recommendedName>
        <fullName evidence="1">SIS domain-containing protein</fullName>
    </recommendedName>
</protein>
<evidence type="ECO:0000313" key="3">
    <source>
        <dbReference type="Proteomes" id="UP000094025"/>
    </source>
</evidence>
<dbReference type="InterPro" id="IPR046348">
    <property type="entry name" value="SIS_dom_sf"/>
</dbReference>
<evidence type="ECO:0000259" key="1">
    <source>
        <dbReference type="PROSITE" id="PS51464"/>
    </source>
</evidence>
<reference evidence="2 3" key="1">
    <citation type="journal article" date="2016" name="Int. J. Syst. Evol. Microbiol.">
        <title>Ensifer glycinis sp. nov., an novel rhizobial species associated with Glycine spp.</title>
        <authorList>
            <person name="Yan H."/>
            <person name="Yan J."/>
            <person name="Sui X.H."/>
            <person name="Wang E.T."/>
            <person name="Chen W.X."/>
            <person name="Zhang X.X."/>
            <person name="Chen W.F."/>
        </authorList>
    </citation>
    <scope>NUCLEOTIDE SEQUENCE [LARGE SCALE GENOMIC DNA]</scope>
    <source>
        <strain evidence="2 3">CCBAU 23380</strain>
    </source>
</reference>
<dbReference type="InterPro" id="IPR050099">
    <property type="entry name" value="SIS_GmhA/DiaA_subfam"/>
</dbReference>
<proteinExistence type="predicted"/>
<dbReference type="GO" id="GO:1901135">
    <property type="term" value="P:carbohydrate derivative metabolic process"/>
    <property type="evidence" value="ECO:0007669"/>
    <property type="project" value="InterPro"/>
</dbReference>
<dbReference type="GO" id="GO:0097367">
    <property type="term" value="F:carbohydrate derivative binding"/>
    <property type="evidence" value="ECO:0007669"/>
    <property type="project" value="InterPro"/>
</dbReference>
<accession>A0A178XXI2</accession>
<dbReference type="AlphaFoldDB" id="A0A178XXI2"/>
<dbReference type="InterPro" id="IPR001347">
    <property type="entry name" value="SIS_dom"/>
</dbReference>
<dbReference type="InterPro" id="IPR035461">
    <property type="entry name" value="GmhA/DiaA"/>
</dbReference>
<dbReference type="CDD" id="cd05006">
    <property type="entry name" value="SIS_GmhA"/>
    <property type="match status" value="1"/>
</dbReference>
<dbReference type="Gene3D" id="3.40.50.10490">
    <property type="entry name" value="Glucose-6-phosphate isomerase like protein, domain 1"/>
    <property type="match status" value="1"/>
</dbReference>
<dbReference type="RefSeq" id="WP_064242166.1">
    <property type="nucleotide sequence ID" value="NZ_LPUX01000055.1"/>
</dbReference>
<dbReference type="Pfam" id="PF13580">
    <property type="entry name" value="SIS_2"/>
    <property type="match status" value="1"/>
</dbReference>
<name>A0A178XXI2_9HYPH</name>
<dbReference type="Proteomes" id="UP000094025">
    <property type="component" value="Unassembled WGS sequence"/>
</dbReference>
<dbReference type="PROSITE" id="PS51464">
    <property type="entry name" value="SIS"/>
    <property type="match status" value="1"/>
</dbReference>
<feature type="domain" description="SIS" evidence="1">
    <location>
        <begin position="37"/>
        <end position="199"/>
    </location>
</feature>
<keyword evidence="3" id="KW-1185">Reference proteome</keyword>
<dbReference type="STRING" id="1472378.AU381_10855"/>
<organism evidence="2 3">
    <name type="scientific">Sinorhizobium glycinis</name>
    <dbReference type="NCBI Taxonomy" id="1472378"/>
    <lineage>
        <taxon>Bacteria</taxon>
        <taxon>Pseudomonadati</taxon>
        <taxon>Pseudomonadota</taxon>
        <taxon>Alphaproteobacteria</taxon>
        <taxon>Hyphomicrobiales</taxon>
        <taxon>Rhizobiaceae</taxon>
        <taxon>Sinorhizobium/Ensifer group</taxon>
        <taxon>Sinorhizobium</taxon>
    </lineage>
</organism>
<comment type="caution">
    <text evidence="2">The sequence shown here is derived from an EMBL/GenBank/DDBJ whole genome shotgun (WGS) entry which is preliminary data.</text>
</comment>
<dbReference type="PANTHER" id="PTHR30390:SF8">
    <property type="entry name" value="SUGAR ISOMERASE (SIS)"/>
    <property type="match status" value="1"/>
</dbReference>
<dbReference type="EMBL" id="LPUX01000055">
    <property type="protein sequence ID" value="OAP40029.1"/>
    <property type="molecule type" value="Genomic_DNA"/>
</dbReference>